<dbReference type="GO" id="GO:0004748">
    <property type="term" value="F:ribonucleoside-diphosphate reductase activity, thioredoxin disulfide as acceptor"/>
    <property type="evidence" value="ECO:0007669"/>
    <property type="project" value="UniProtKB-EC"/>
</dbReference>
<dbReference type="Gene3D" id="3.20.70.20">
    <property type="match status" value="1"/>
</dbReference>
<dbReference type="SUPFAM" id="SSF75625">
    <property type="entry name" value="YebC-like"/>
    <property type="match status" value="1"/>
</dbReference>
<organism evidence="7 8">
    <name type="scientific">Paracoccus aestuarii</name>
    <dbReference type="NCBI Taxonomy" id="453842"/>
    <lineage>
        <taxon>Bacteria</taxon>
        <taxon>Pseudomonadati</taxon>
        <taxon>Pseudomonadota</taxon>
        <taxon>Alphaproteobacteria</taxon>
        <taxon>Rhodobacterales</taxon>
        <taxon>Paracoccaceae</taxon>
        <taxon>Paracoccus</taxon>
    </lineage>
</organism>
<dbReference type="EC" id="1.17.4.1" evidence="7"/>
<dbReference type="InterPro" id="IPR029072">
    <property type="entry name" value="YebC-like"/>
</dbReference>
<dbReference type="InterPro" id="IPR013678">
    <property type="entry name" value="RNR_2_N"/>
</dbReference>
<sequence>PAPACDAVEVPAGWSTTACDILIRRAMRHRGVPARLMPVPERGVPAFLWRHVPDHAALEALPPQDRHIPETSARQVFDRMAGAWTYWGWKAGCFADAAEAQAYLDEMRHMLARQMGAPAMGQWAVTGLHWAYGLDCPDEGHWHVDPGTGAVVQSDDAWMRPSLLDAAIQSAPEAEAMPDLWRREARQLRQGGVTGTNLGGVAAPMADLLSAGDAAAVLAPGGARDRAVICDIDHPGAEDLIAWRVTQDDRRASRRTGARLHQAHLNRILAAIRAGGAQPDRNPGLAQAMRDARHAMIPERMLHRALELADQGISGIEVDDDRPVPPGAMALRVGCDFMAAAGRPGGQAAALWRQIGHAAWAAGDPALQFRDRIAAWHTCPHDGPIRASAPAGDFLFLDDTGCPRAWVNLAAFWSDGRFDAEGYAHACGLWALTLEIGHSMTRAPSGPMARNSHDFRPLGLGYTNLGGLLMAMGLAYDGDAGRAVCGAVTAIMTGATYLRSARIAARTGPFAGWARNGAAMLRVIGQHRAAAQGLPVQGAQPLDAAACPDPALIGTARALWDQAAELGRRHGFRNAQATAIAPAGPVTHLLDADTDGIAPATALVHDRPQPDGSHRRTPCAALRSGLRMLGLGCAEARAVTAHLTGHASLARAPHVNHAALAGHGFGPDQIARIEAALTGIRDIRCVFNQWTLGRDFCRGTLGIPEERLADYGFDLLAHLGFTPAQIAAANAHVCGSPTLQGAPITATDAAVFACDLPAGAHLAMMAAAQGFLSGGIGHSPAL</sequence>
<dbReference type="GO" id="GO:0050897">
    <property type="term" value="F:cobalt ion binding"/>
    <property type="evidence" value="ECO:0007669"/>
    <property type="project" value="InterPro"/>
</dbReference>
<dbReference type="Pfam" id="PF02867">
    <property type="entry name" value="Ribonuc_red_lgC"/>
    <property type="match status" value="1"/>
</dbReference>
<reference evidence="7 8" key="1">
    <citation type="submission" date="2018-09" db="EMBL/GenBank/DDBJ databases">
        <title>Paracoccus onubensis nov. sp. a moderate halophilic bacterium isolated from Gruta de las Maravillas (Aracena, Spain).</title>
        <authorList>
            <person name="Jurado V."/>
            <person name="Gutierrez-Patricio S."/>
            <person name="Gonzalez-Pimentel J.L."/>
            <person name="Laiz L."/>
            <person name="Saiz-Jimenez C."/>
        </authorList>
    </citation>
    <scope>NUCLEOTIDE SEQUENCE [LARGE SCALE GENOMIC DNA]</scope>
    <source>
        <strain evidence="7 8">DSM 19484</strain>
    </source>
</reference>
<comment type="cofactor">
    <cofactor evidence="1">
        <name>adenosylcob(III)alamin</name>
        <dbReference type="ChEBI" id="CHEBI:18408"/>
    </cofactor>
</comment>
<evidence type="ECO:0000313" key="7">
    <source>
        <dbReference type="EMBL" id="RJK93704.1"/>
    </source>
</evidence>
<gene>
    <name evidence="7" type="ORF">D3P06_18775</name>
</gene>
<dbReference type="PRINTS" id="PR01183">
    <property type="entry name" value="RIBORDTASEM1"/>
</dbReference>
<dbReference type="Proteomes" id="UP000285530">
    <property type="component" value="Unassembled WGS sequence"/>
</dbReference>
<name>A0A418ZP16_9RHOB</name>
<dbReference type="Gene3D" id="1.10.10.200">
    <property type="match status" value="1"/>
</dbReference>
<dbReference type="InterPro" id="IPR000788">
    <property type="entry name" value="RNR_lg_C"/>
</dbReference>
<dbReference type="InterPro" id="IPR017856">
    <property type="entry name" value="Integrase-like_N"/>
</dbReference>
<dbReference type="Pfam" id="PF08471">
    <property type="entry name" value="Ribonuc_red_2_N"/>
    <property type="match status" value="1"/>
</dbReference>
<evidence type="ECO:0000256" key="3">
    <source>
        <dbReference type="ARBA" id="ARBA00023002"/>
    </source>
</evidence>
<feature type="non-terminal residue" evidence="7">
    <location>
        <position position="782"/>
    </location>
</feature>
<dbReference type="GO" id="GO:0031419">
    <property type="term" value="F:cobalamin binding"/>
    <property type="evidence" value="ECO:0007669"/>
    <property type="project" value="UniProtKB-KW"/>
</dbReference>
<evidence type="ECO:0000256" key="4">
    <source>
        <dbReference type="ARBA" id="ARBA00023285"/>
    </source>
</evidence>
<dbReference type="AlphaFoldDB" id="A0A418ZP16"/>
<keyword evidence="8" id="KW-1185">Reference proteome</keyword>
<protein>
    <submittedName>
        <fullName evidence="7">Vitamin B12-dependent ribonucleotide reductase</fullName>
        <ecNumber evidence="7">1.17.4.1</ecNumber>
    </submittedName>
</protein>
<accession>A0A418ZP16</accession>
<proteinExistence type="predicted"/>
<dbReference type="EMBL" id="QZEV01000206">
    <property type="protein sequence ID" value="RJK93704.1"/>
    <property type="molecule type" value="Genomic_DNA"/>
</dbReference>
<feature type="domain" description="Ribonucleotide reductase class II vitamin B12-dependent N-terminal" evidence="6">
    <location>
        <begin position="6"/>
        <end position="114"/>
    </location>
</feature>
<dbReference type="SUPFAM" id="SSF51998">
    <property type="entry name" value="PFL-like glycyl radical enzymes"/>
    <property type="match status" value="1"/>
</dbReference>
<evidence type="ECO:0000313" key="8">
    <source>
        <dbReference type="Proteomes" id="UP000285530"/>
    </source>
</evidence>
<comment type="caution">
    <text evidence="7">The sequence shown here is derived from an EMBL/GenBank/DDBJ whole genome shotgun (WGS) entry which is preliminary data.</text>
</comment>
<feature type="non-terminal residue" evidence="7">
    <location>
        <position position="1"/>
    </location>
</feature>
<keyword evidence="2" id="KW-0846">Cobalamin</keyword>
<dbReference type="PANTHER" id="PTHR43371">
    <property type="entry name" value="VITAMIN B12-DEPENDENT RIBONUCLEOTIDE REDUCTASE"/>
    <property type="match status" value="1"/>
</dbReference>
<evidence type="ECO:0000259" key="5">
    <source>
        <dbReference type="Pfam" id="PF02867"/>
    </source>
</evidence>
<keyword evidence="4" id="KW-0170">Cobalt</keyword>
<dbReference type="InterPro" id="IPR050862">
    <property type="entry name" value="RdRp_reductase_class-2"/>
</dbReference>
<keyword evidence="3 7" id="KW-0560">Oxidoreductase</keyword>
<dbReference type="PANTHER" id="PTHR43371:SF1">
    <property type="entry name" value="RIBONUCLEOSIDE-DIPHOSPHATE REDUCTASE"/>
    <property type="match status" value="1"/>
</dbReference>
<evidence type="ECO:0000256" key="2">
    <source>
        <dbReference type="ARBA" id="ARBA00022628"/>
    </source>
</evidence>
<evidence type="ECO:0000259" key="6">
    <source>
        <dbReference type="Pfam" id="PF08471"/>
    </source>
</evidence>
<evidence type="ECO:0000256" key="1">
    <source>
        <dbReference type="ARBA" id="ARBA00001922"/>
    </source>
</evidence>
<feature type="domain" description="Ribonucleotide reductase large subunit C-terminal" evidence="5">
    <location>
        <begin position="347"/>
        <end position="616"/>
    </location>
</feature>